<proteinExistence type="predicted"/>
<accession>A0AAE0EK02</accession>
<comment type="caution">
    <text evidence="2">The sequence shown here is derived from an EMBL/GenBank/DDBJ whole genome shotgun (WGS) entry which is preliminary data.</text>
</comment>
<dbReference type="EMBL" id="JANJYJ010000001">
    <property type="protein sequence ID" value="KAK3230889.1"/>
    <property type="molecule type" value="Genomic_DNA"/>
</dbReference>
<evidence type="ECO:0008006" key="4">
    <source>
        <dbReference type="Google" id="ProtNLM"/>
    </source>
</evidence>
<feature type="compositionally biased region" description="Basic and acidic residues" evidence="1">
    <location>
        <begin position="39"/>
        <end position="51"/>
    </location>
</feature>
<evidence type="ECO:0000256" key="1">
    <source>
        <dbReference type="SAM" id="MobiDB-lite"/>
    </source>
</evidence>
<feature type="region of interest" description="Disordered" evidence="1">
    <location>
        <begin position="39"/>
        <end position="70"/>
    </location>
</feature>
<keyword evidence="3" id="KW-1185">Reference proteome</keyword>
<evidence type="ECO:0000313" key="2">
    <source>
        <dbReference type="EMBL" id="KAK3230889.1"/>
    </source>
</evidence>
<gene>
    <name evidence="2" type="ORF">Dsin_002770</name>
</gene>
<reference evidence="2" key="1">
    <citation type="journal article" date="2023" name="Plant J.">
        <title>Genome sequences and population genomics provide insights into the demographic history, inbreeding, and mutation load of two 'living fossil' tree species of Dipteronia.</title>
        <authorList>
            <person name="Feng Y."/>
            <person name="Comes H.P."/>
            <person name="Chen J."/>
            <person name="Zhu S."/>
            <person name="Lu R."/>
            <person name="Zhang X."/>
            <person name="Li P."/>
            <person name="Qiu J."/>
            <person name="Olsen K.M."/>
            <person name="Qiu Y."/>
        </authorList>
    </citation>
    <scope>NUCLEOTIDE SEQUENCE</scope>
    <source>
        <strain evidence="2">NBL</strain>
    </source>
</reference>
<dbReference type="Proteomes" id="UP001281410">
    <property type="component" value="Unassembled WGS sequence"/>
</dbReference>
<name>A0AAE0EK02_9ROSI</name>
<organism evidence="2 3">
    <name type="scientific">Dipteronia sinensis</name>
    <dbReference type="NCBI Taxonomy" id="43782"/>
    <lineage>
        <taxon>Eukaryota</taxon>
        <taxon>Viridiplantae</taxon>
        <taxon>Streptophyta</taxon>
        <taxon>Embryophyta</taxon>
        <taxon>Tracheophyta</taxon>
        <taxon>Spermatophyta</taxon>
        <taxon>Magnoliopsida</taxon>
        <taxon>eudicotyledons</taxon>
        <taxon>Gunneridae</taxon>
        <taxon>Pentapetalae</taxon>
        <taxon>rosids</taxon>
        <taxon>malvids</taxon>
        <taxon>Sapindales</taxon>
        <taxon>Sapindaceae</taxon>
        <taxon>Hippocastanoideae</taxon>
        <taxon>Acereae</taxon>
        <taxon>Dipteronia</taxon>
    </lineage>
</organism>
<evidence type="ECO:0000313" key="3">
    <source>
        <dbReference type="Proteomes" id="UP001281410"/>
    </source>
</evidence>
<protein>
    <recommendedName>
        <fullName evidence="4">Transposase MuDR plant domain-containing protein</fullName>
    </recommendedName>
</protein>
<dbReference type="AlphaFoldDB" id="A0AAE0EK02"/>
<sequence>MDGGRKYRTEASGSTCRTVISDDADVQFILREDKAVPQEHQTFEEPIHKEPTSGSALPQDVRETPADTENVNTENVNTENVNTEKVNDMTEWTIPRSESYSFGDAMTTMASNSSNTLIFKGQFFPRKKDLKRLAGLHALRQNFEWKVKMSNKSAIHLVYKIENCSWKLRAERVKERTYFHVRSFVNEHSYLLEVVHHRHRQASAAVIEGVVAHRLQNEDGRTMRLRDIIGDMKQMYDIQMLYSKAHKSLKYALSKINK</sequence>